<comment type="caution">
    <text evidence="1">The sequence shown here is derived from an EMBL/GenBank/DDBJ whole genome shotgun (WGS) entry which is preliminary data.</text>
</comment>
<reference evidence="1 2" key="1">
    <citation type="journal article" date="2020" name="BMC Genomics">
        <title>Intraspecific diversification of the crop wild relative Brassica cretica Lam. using demographic model selection.</title>
        <authorList>
            <person name="Kioukis A."/>
            <person name="Michalopoulou V.A."/>
            <person name="Briers L."/>
            <person name="Pirintsos S."/>
            <person name="Studholme D.J."/>
            <person name="Pavlidis P."/>
            <person name="Sarris P.F."/>
        </authorList>
    </citation>
    <scope>NUCLEOTIDE SEQUENCE [LARGE SCALE GENOMIC DNA]</scope>
    <source>
        <strain evidence="2">cv. PFS-1207/04</strain>
    </source>
</reference>
<sequence>MTRGVMLKAPYGDLQYKPPKDILQDNFSTAFQTFSLYLWRRKRLIFFLFNSEVNNDDNLVQQWTQKRQKEKKRERKVERRESSSMLLLLRVAYVFNEFVNTIKEKKKYNYLMVALGMVEVHGPADVMNGMPL</sequence>
<protein>
    <submittedName>
        <fullName evidence="1">Uncharacterized protein</fullName>
    </submittedName>
</protein>
<dbReference type="EMBL" id="QGKV02000649">
    <property type="protein sequence ID" value="KAF3576906.1"/>
    <property type="molecule type" value="Genomic_DNA"/>
</dbReference>
<accession>A0ABQ7DHG1</accession>
<evidence type="ECO:0000313" key="2">
    <source>
        <dbReference type="Proteomes" id="UP000266723"/>
    </source>
</evidence>
<name>A0ABQ7DHG1_BRACR</name>
<keyword evidence="2" id="KW-1185">Reference proteome</keyword>
<organism evidence="1 2">
    <name type="scientific">Brassica cretica</name>
    <name type="common">Mustard</name>
    <dbReference type="NCBI Taxonomy" id="69181"/>
    <lineage>
        <taxon>Eukaryota</taxon>
        <taxon>Viridiplantae</taxon>
        <taxon>Streptophyta</taxon>
        <taxon>Embryophyta</taxon>
        <taxon>Tracheophyta</taxon>
        <taxon>Spermatophyta</taxon>
        <taxon>Magnoliopsida</taxon>
        <taxon>eudicotyledons</taxon>
        <taxon>Gunneridae</taxon>
        <taxon>Pentapetalae</taxon>
        <taxon>rosids</taxon>
        <taxon>malvids</taxon>
        <taxon>Brassicales</taxon>
        <taxon>Brassicaceae</taxon>
        <taxon>Brassiceae</taxon>
        <taxon>Brassica</taxon>
    </lineage>
</organism>
<dbReference type="Proteomes" id="UP000266723">
    <property type="component" value="Unassembled WGS sequence"/>
</dbReference>
<evidence type="ECO:0000313" key="1">
    <source>
        <dbReference type="EMBL" id="KAF3576906.1"/>
    </source>
</evidence>
<proteinExistence type="predicted"/>
<gene>
    <name evidence="1" type="ORF">DY000_02028415</name>
</gene>